<keyword evidence="3" id="KW-1185">Reference proteome</keyword>
<dbReference type="AlphaFoldDB" id="A0A9N9N001"/>
<feature type="region of interest" description="Disordered" evidence="1">
    <location>
        <begin position="1"/>
        <end position="43"/>
    </location>
</feature>
<dbReference type="EMBL" id="OU892282">
    <property type="protein sequence ID" value="CAG9771089.1"/>
    <property type="molecule type" value="Genomic_DNA"/>
</dbReference>
<name>A0A9N9N001_9CUCU</name>
<protein>
    <submittedName>
        <fullName evidence="2">Uncharacterized protein</fullName>
    </submittedName>
</protein>
<evidence type="ECO:0000313" key="2">
    <source>
        <dbReference type="EMBL" id="CAG9771089.1"/>
    </source>
</evidence>
<sequence length="617" mass="72338">MMKSMMEDIVKKQESQASLPDQLMIKSTTSSTKSSVPGQQKVTRVQPLHPPKKKTYVKLKPKTTVKKHYFTSGYGINESNAKDVSKEPSPFKYPEDLEEFAHKVMTKAWRNDIRIKELKVKCSQKPSYKDRQKQDLLHRLYVEEPTINSMKTILDIAPEYFKVTEGRPIPDRLDIKKYIDTVRDTLRTKIVNGYREDDIMLIEENLLLEQKLIDSIKENYNRYVNIFEEFLYRDHTSSMLLLRESDAAAGEAYTKYAEYKAVAKKYGAARSSLYNSEEKWRNCQMYEKFLFLVSPFGWRVQRQDHLSEGDEEQEENIFGKYQLSMGGEEISLTDLLSKLQEDTAQDKSPELYFTDPEQLLDVFRFMEMQNLNSLLHSEELALPLQQVRDGMRRSEEMFDAEIENLKEIIDKLEGGINWEEERAKYLEDLALKLIGNEFKKLVMDDEVLNLHVFVEDVYETRIGPNDANLSIAEMMKGIEGRYRHELLMLDKVPADQVATLERGCYAEQMMVMRLAEKAAKQYAELEQLTYRLNRAFAPPYKKTKSKELKKRSPPLAQRHQRAAPPRELTDFEAEYLEYFTDYCKYSDDVRDYVIQVVDNTKKEEKTIPDDDEQENDE</sequence>
<dbReference type="PANTHER" id="PTHR21683:SF3">
    <property type="entry name" value="CILIA AND FLAGELLA ASSOCIATED PROTEIN 100"/>
    <property type="match status" value="1"/>
</dbReference>
<accession>A0A9N9N001</accession>
<organism evidence="2 3">
    <name type="scientific">Ceutorhynchus assimilis</name>
    <name type="common">cabbage seed weevil</name>
    <dbReference type="NCBI Taxonomy" id="467358"/>
    <lineage>
        <taxon>Eukaryota</taxon>
        <taxon>Metazoa</taxon>
        <taxon>Ecdysozoa</taxon>
        <taxon>Arthropoda</taxon>
        <taxon>Hexapoda</taxon>
        <taxon>Insecta</taxon>
        <taxon>Pterygota</taxon>
        <taxon>Neoptera</taxon>
        <taxon>Endopterygota</taxon>
        <taxon>Coleoptera</taxon>
        <taxon>Polyphaga</taxon>
        <taxon>Cucujiformia</taxon>
        <taxon>Curculionidae</taxon>
        <taxon>Ceutorhynchinae</taxon>
        <taxon>Ceutorhynchus</taxon>
    </lineage>
</organism>
<feature type="region of interest" description="Disordered" evidence="1">
    <location>
        <begin position="541"/>
        <end position="567"/>
    </location>
</feature>
<reference evidence="2" key="1">
    <citation type="submission" date="2022-01" db="EMBL/GenBank/DDBJ databases">
        <authorList>
            <person name="King R."/>
        </authorList>
    </citation>
    <scope>NUCLEOTIDE SEQUENCE</scope>
</reference>
<feature type="compositionally biased region" description="Low complexity" evidence="1">
    <location>
        <begin position="26"/>
        <end position="35"/>
    </location>
</feature>
<dbReference type="OrthoDB" id="10264063at2759"/>
<feature type="compositionally biased region" description="Basic residues" evidence="1">
    <location>
        <begin position="541"/>
        <end position="552"/>
    </location>
</feature>
<dbReference type="PANTHER" id="PTHR21683">
    <property type="entry name" value="COILED-COIL DOMAIN-CONTAINING PROTEIN 42 LIKE-2-LIKE-RELATED"/>
    <property type="match status" value="1"/>
</dbReference>
<dbReference type="Proteomes" id="UP001152799">
    <property type="component" value="Chromosome 6"/>
</dbReference>
<feature type="compositionally biased region" description="Basic and acidic residues" evidence="1">
    <location>
        <begin position="1"/>
        <end position="14"/>
    </location>
</feature>
<gene>
    <name evidence="2" type="ORF">CEUTPL_LOCUS11531</name>
</gene>
<proteinExistence type="predicted"/>
<dbReference type="InterPro" id="IPR051147">
    <property type="entry name" value="CFAP_domain-containing"/>
</dbReference>
<evidence type="ECO:0000313" key="3">
    <source>
        <dbReference type="Proteomes" id="UP001152799"/>
    </source>
</evidence>
<evidence type="ECO:0000256" key="1">
    <source>
        <dbReference type="SAM" id="MobiDB-lite"/>
    </source>
</evidence>